<evidence type="ECO:0000313" key="2">
    <source>
        <dbReference type="Proteomes" id="UP001235760"/>
    </source>
</evidence>
<accession>A0ABT9G1K8</accession>
<comment type="caution">
    <text evidence="1">The sequence shown here is derived from an EMBL/GenBank/DDBJ whole genome shotgun (WGS) entry which is preliminary data.</text>
</comment>
<dbReference type="EMBL" id="JAUZEE010000003">
    <property type="protein sequence ID" value="MDP4300374.1"/>
    <property type="molecule type" value="Genomic_DNA"/>
</dbReference>
<name>A0ABT9G1K8_LEPDI</name>
<gene>
    <name evidence="1" type="ORF">Q8X39_06965</name>
</gene>
<evidence type="ECO:0000313" key="1">
    <source>
        <dbReference type="EMBL" id="MDP4300374.1"/>
    </source>
</evidence>
<dbReference type="Proteomes" id="UP001235760">
    <property type="component" value="Unassembled WGS sequence"/>
</dbReference>
<sequence>MSLPLHIAPLTPAQHLEVAQQIAAAAVIADIESGGHTVNVDGMRWIDVRPMLDPREHADACIDMAEIALRYAIDTRVVTQHPQQPHLVRVAQAAG</sequence>
<dbReference type="RefSeq" id="WP_305748935.1">
    <property type="nucleotide sequence ID" value="NZ_JAUZEE010000003.1"/>
</dbReference>
<reference evidence="1 2" key="1">
    <citation type="submission" date="2023-08" db="EMBL/GenBank/DDBJ databases">
        <authorList>
            <person name="Roldan D.M."/>
            <person name="Menes R.J."/>
        </authorList>
    </citation>
    <scope>NUCLEOTIDE SEQUENCE [LARGE SCALE GENOMIC DNA]</scope>
    <source>
        <strain evidence="1 2">CCM 2812</strain>
    </source>
</reference>
<organism evidence="1 2">
    <name type="scientific">Leptothrix discophora</name>
    <dbReference type="NCBI Taxonomy" id="89"/>
    <lineage>
        <taxon>Bacteria</taxon>
        <taxon>Pseudomonadati</taxon>
        <taxon>Pseudomonadota</taxon>
        <taxon>Betaproteobacteria</taxon>
        <taxon>Burkholderiales</taxon>
        <taxon>Sphaerotilaceae</taxon>
        <taxon>Leptothrix</taxon>
    </lineage>
</organism>
<proteinExistence type="predicted"/>
<protein>
    <submittedName>
        <fullName evidence="1">Uncharacterized protein</fullName>
    </submittedName>
</protein>
<keyword evidence="2" id="KW-1185">Reference proteome</keyword>